<dbReference type="NCBIfam" id="TIGR02566">
    <property type="entry name" value="cas_Csy3"/>
    <property type="match status" value="1"/>
</dbReference>
<organism evidence="1 2">
    <name type="scientific">Klebsiella oxytoca</name>
    <dbReference type="NCBI Taxonomy" id="571"/>
    <lineage>
        <taxon>Bacteria</taxon>
        <taxon>Pseudomonadati</taxon>
        <taxon>Pseudomonadota</taxon>
        <taxon>Gammaproteobacteria</taxon>
        <taxon>Enterobacterales</taxon>
        <taxon>Enterobacteriaceae</taxon>
        <taxon>Klebsiella/Raoultella group</taxon>
        <taxon>Klebsiella</taxon>
    </lineage>
</organism>
<gene>
    <name evidence="1" type="ORF">DET57_11992</name>
</gene>
<name>A0A318FD30_KLEOX</name>
<dbReference type="InterPro" id="IPR013399">
    <property type="entry name" value="CRISPR-assoc_prot_Csy3"/>
</dbReference>
<comment type="caution">
    <text evidence="1">The sequence shown here is derived from an EMBL/GenBank/DDBJ whole genome shotgun (WGS) entry which is preliminary data.</text>
</comment>
<sequence>MELCTHLSYMRSISPGKAVFYYKRPECEFVPLEIQTSKIRGQKCSYSEGFRENLQPRKLQQHDLAYANPLTIEICYVPADVNEIYCRFTLRIEANSLRPYVCGDPHVLNTLTELALEYKKHDGYKELAKRYSTNLLMGSWLWRNRFTQSTQLEIKTSLNSTYRILDSRELNWSEAWPESEQRQRELLEREIETALSEPGVFWGADVIATLQTSFCQEIYPSQKFIEKTVDYSIASRQLATTECSNGKQAACITAQKIGAALQRIDDWWSADADYPLRVHEYGAEPERLTARRHPVSGHDFYHLLTKADIFLNDFKSKKMKKISGDIHFLMSVLVKGGLFQKGRGA</sequence>
<dbReference type="Proteomes" id="UP000247485">
    <property type="component" value="Unassembled WGS sequence"/>
</dbReference>
<reference evidence="1 2" key="1">
    <citation type="submission" date="2018-05" db="EMBL/GenBank/DDBJ databases">
        <title>Freshwater and sediment microbial communities from various areas in North America, analyzing microbe dynamics in response to fracking.</title>
        <authorList>
            <person name="Lamendella R."/>
        </authorList>
    </citation>
    <scope>NUCLEOTIDE SEQUENCE [LARGE SCALE GENOMIC DNA]</scope>
    <source>
        <strain evidence="1 2">67</strain>
    </source>
</reference>
<dbReference type="AlphaFoldDB" id="A0A318FD30"/>
<proteinExistence type="predicted"/>
<evidence type="ECO:0000313" key="1">
    <source>
        <dbReference type="EMBL" id="PXW39607.1"/>
    </source>
</evidence>
<dbReference type="RefSeq" id="WP_110276357.1">
    <property type="nucleotide sequence ID" value="NZ_QJJG01000019.1"/>
</dbReference>
<evidence type="ECO:0000313" key="2">
    <source>
        <dbReference type="Proteomes" id="UP000247485"/>
    </source>
</evidence>
<dbReference type="EMBL" id="QJJG01000019">
    <property type="protein sequence ID" value="PXW39607.1"/>
    <property type="molecule type" value="Genomic_DNA"/>
</dbReference>
<protein>
    <submittedName>
        <fullName evidence="1">CRISPR-associated Csy3 family protein</fullName>
    </submittedName>
</protein>
<dbReference type="Pfam" id="PF09615">
    <property type="entry name" value="Cas_Csy3"/>
    <property type="match status" value="1"/>
</dbReference>
<accession>A0A318FD30</accession>